<name>A0AAJ0ANF5_9PEZI</name>
<dbReference type="RefSeq" id="XP_060431115.1">
    <property type="nucleotide sequence ID" value="XM_060572176.1"/>
</dbReference>
<proteinExistence type="predicted"/>
<dbReference type="Proteomes" id="UP001224890">
    <property type="component" value="Unassembled WGS sequence"/>
</dbReference>
<evidence type="ECO:0000313" key="2">
    <source>
        <dbReference type="EMBL" id="KAK1687420.1"/>
    </source>
</evidence>
<evidence type="ECO:0000256" key="1">
    <source>
        <dbReference type="SAM" id="MobiDB-lite"/>
    </source>
</evidence>
<feature type="region of interest" description="Disordered" evidence="1">
    <location>
        <begin position="499"/>
        <end position="523"/>
    </location>
</feature>
<feature type="compositionally biased region" description="Basic and acidic residues" evidence="1">
    <location>
        <begin position="499"/>
        <end position="513"/>
    </location>
</feature>
<evidence type="ECO:0000313" key="3">
    <source>
        <dbReference type="Proteomes" id="UP001224890"/>
    </source>
</evidence>
<accession>A0AAJ0ANF5</accession>
<protein>
    <submittedName>
        <fullName evidence="2">Uncharacterized protein</fullName>
    </submittedName>
</protein>
<keyword evidence="3" id="KW-1185">Reference proteome</keyword>
<dbReference type="AlphaFoldDB" id="A0AAJ0ANF5"/>
<dbReference type="GeneID" id="85456702"/>
<gene>
    <name evidence="2" type="ORF">BDP55DRAFT_630614</name>
</gene>
<organism evidence="2 3">
    <name type="scientific">Colletotrichum godetiae</name>
    <dbReference type="NCBI Taxonomy" id="1209918"/>
    <lineage>
        <taxon>Eukaryota</taxon>
        <taxon>Fungi</taxon>
        <taxon>Dikarya</taxon>
        <taxon>Ascomycota</taxon>
        <taxon>Pezizomycotina</taxon>
        <taxon>Sordariomycetes</taxon>
        <taxon>Hypocreomycetidae</taxon>
        <taxon>Glomerellales</taxon>
        <taxon>Glomerellaceae</taxon>
        <taxon>Colletotrichum</taxon>
        <taxon>Colletotrichum acutatum species complex</taxon>
    </lineage>
</organism>
<sequence length="546" mass="59707">MCTWSVALVRLAERPQTRAQGLENGSSSFAPMAMREGKARYMGDSGVQDGGVSNREPRCRSSSKEGCLEAPRLRQLSLRAECDVELKTKRKMFVGVFQHEDESGVRQPPYGWIPQGTSTAGLRNAARCRRTGITCLCADEMGMEGASQESEVDIALSVPSIFNIQEQRKSPDPPVPSSTDALDPLQPCVNLMSLMPPSSPGQSPFSHPPFMKILAPYCSAYVHALLLCTSYTSRANNCTQILEIWETLTVREGSHNTVDEATNVSYRNRSLIHHAGLHKGIDTPRIADRERSISSGSTDSVSEPSGVSILRRLRDVFPNPAKSSGIAWTRPMAILTFTNTGPPRREPDLITPQVSPDLLRRCQLAADRASTPSKDRTVAAKHPSRDSGKAILLFRAVYDYPNGYVTGTLLTVAINKPTRSAIRNQQSPIAQDKTLLALRNKSTAPGQMFGNNPEIRHHLEDDSRNPYSYLGGMAHPSSPLIGGEPILTAHVVGACEKHPTSDSCADHDEDASSKRHSCSLTRQHTHRCAAMPTVDYSIQDGMRSGR</sequence>
<dbReference type="EMBL" id="JAHMHR010000015">
    <property type="protein sequence ID" value="KAK1687420.1"/>
    <property type="molecule type" value="Genomic_DNA"/>
</dbReference>
<feature type="region of interest" description="Disordered" evidence="1">
    <location>
        <begin position="45"/>
        <end position="64"/>
    </location>
</feature>
<reference evidence="2" key="1">
    <citation type="submission" date="2021-06" db="EMBL/GenBank/DDBJ databases">
        <title>Comparative genomics, transcriptomics and evolutionary studies reveal genomic signatures of adaptation to plant cell wall in hemibiotrophic fungi.</title>
        <authorList>
            <consortium name="DOE Joint Genome Institute"/>
            <person name="Baroncelli R."/>
            <person name="Diaz J.F."/>
            <person name="Benocci T."/>
            <person name="Peng M."/>
            <person name="Battaglia E."/>
            <person name="Haridas S."/>
            <person name="Andreopoulos W."/>
            <person name="Labutti K."/>
            <person name="Pangilinan J."/>
            <person name="Floch G.L."/>
            <person name="Makela M.R."/>
            <person name="Henrissat B."/>
            <person name="Grigoriev I.V."/>
            <person name="Crouch J.A."/>
            <person name="De Vries R.P."/>
            <person name="Sukno S.A."/>
            <person name="Thon M.R."/>
        </authorList>
    </citation>
    <scope>NUCLEOTIDE SEQUENCE</scope>
    <source>
        <strain evidence="2">CBS 193.32</strain>
    </source>
</reference>
<feature type="compositionally biased region" description="Basic and acidic residues" evidence="1">
    <location>
        <begin position="55"/>
        <end position="64"/>
    </location>
</feature>
<comment type="caution">
    <text evidence="2">The sequence shown here is derived from an EMBL/GenBank/DDBJ whole genome shotgun (WGS) entry which is preliminary data.</text>
</comment>